<dbReference type="InterPro" id="IPR031165">
    <property type="entry name" value="GNAT_YJDJ"/>
</dbReference>
<dbReference type="Gene3D" id="3.40.630.30">
    <property type="match status" value="1"/>
</dbReference>
<comment type="caution">
    <text evidence="2">The sequence shown here is derived from an EMBL/GenBank/DDBJ whole genome shotgun (WGS) entry which is preliminary data.</text>
</comment>
<dbReference type="InterPro" id="IPR016181">
    <property type="entry name" value="Acyl_CoA_acyltransferase"/>
</dbReference>
<dbReference type="AlphaFoldDB" id="A0A0X3U891"/>
<dbReference type="STRING" id="1685379.AVO45_18440"/>
<evidence type="ECO:0000313" key="3">
    <source>
        <dbReference type="Proteomes" id="UP000053791"/>
    </source>
</evidence>
<dbReference type="GO" id="GO:0016740">
    <property type="term" value="F:transferase activity"/>
    <property type="evidence" value="ECO:0007669"/>
    <property type="project" value="UniProtKB-KW"/>
</dbReference>
<accession>A0A0X3U891</accession>
<dbReference type="InterPro" id="IPR045057">
    <property type="entry name" value="Gcn5-rel_NAT"/>
</dbReference>
<dbReference type="OrthoDB" id="9800945at2"/>
<evidence type="ECO:0000259" key="1">
    <source>
        <dbReference type="PROSITE" id="PS51729"/>
    </source>
</evidence>
<sequence length="94" mass="10146">MNINHESTDTKGRYSFAADGGPEAEMTYSKAGDHMIIIDHTGVPDAYRGQGIGLALVERAITDARSAGKKVLPLCPYAAAQFKRHPEWADVLSS</sequence>
<name>A0A0X3U891_9RHOB</name>
<dbReference type="RefSeq" id="WP_068345193.1">
    <property type="nucleotide sequence ID" value="NZ_LQBQ01000006.1"/>
</dbReference>
<dbReference type="SUPFAM" id="SSF55729">
    <property type="entry name" value="Acyl-CoA N-acyltransferases (Nat)"/>
    <property type="match status" value="1"/>
</dbReference>
<organism evidence="2 3">
    <name type="scientific">Ruegeria marisrubri</name>
    <dbReference type="NCBI Taxonomy" id="1685379"/>
    <lineage>
        <taxon>Bacteria</taxon>
        <taxon>Pseudomonadati</taxon>
        <taxon>Pseudomonadota</taxon>
        <taxon>Alphaproteobacteria</taxon>
        <taxon>Rhodobacterales</taxon>
        <taxon>Roseobacteraceae</taxon>
        <taxon>Ruegeria</taxon>
    </lineage>
</organism>
<keyword evidence="2" id="KW-0808">Transferase</keyword>
<dbReference type="PANTHER" id="PTHR31435:SF10">
    <property type="entry name" value="BSR4717 PROTEIN"/>
    <property type="match status" value="1"/>
</dbReference>
<dbReference type="CDD" id="cd04301">
    <property type="entry name" value="NAT_SF"/>
    <property type="match status" value="1"/>
</dbReference>
<evidence type="ECO:0000313" key="2">
    <source>
        <dbReference type="EMBL" id="KUJ84079.1"/>
    </source>
</evidence>
<dbReference type="EMBL" id="LQBQ01000006">
    <property type="protein sequence ID" value="KUJ84079.1"/>
    <property type="molecule type" value="Genomic_DNA"/>
</dbReference>
<dbReference type="PROSITE" id="PS51729">
    <property type="entry name" value="GNAT_YJDJ"/>
    <property type="match status" value="1"/>
</dbReference>
<dbReference type="Pfam" id="PF14542">
    <property type="entry name" value="Acetyltransf_CG"/>
    <property type="match status" value="1"/>
</dbReference>
<gene>
    <name evidence="2" type="ORF">AVO45_18440</name>
</gene>
<protein>
    <submittedName>
        <fullName evidence="2">Acetyltransferase</fullName>
    </submittedName>
</protein>
<feature type="domain" description="N-acetyltransferase" evidence="1">
    <location>
        <begin position="6"/>
        <end position="93"/>
    </location>
</feature>
<reference evidence="2 3" key="1">
    <citation type="submission" date="2015-12" db="EMBL/GenBank/DDBJ databases">
        <authorList>
            <person name="Shamseldin A."/>
            <person name="Moawad H."/>
            <person name="Abd El-Rahim W.M."/>
            <person name="Sadowsky M.J."/>
        </authorList>
    </citation>
    <scope>NUCLEOTIDE SEQUENCE [LARGE SCALE GENOMIC DNA]</scope>
    <source>
        <strain evidence="2 3">ZGT118</strain>
    </source>
</reference>
<proteinExistence type="predicted"/>
<dbReference type="PANTHER" id="PTHR31435">
    <property type="entry name" value="PROTEIN NATD1"/>
    <property type="match status" value="1"/>
</dbReference>
<dbReference type="Proteomes" id="UP000053791">
    <property type="component" value="Unassembled WGS sequence"/>
</dbReference>
<keyword evidence="3" id="KW-1185">Reference proteome</keyword>